<proteinExistence type="predicted"/>
<dbReference type="Pfam" id="PF19510">
    <property type="entry name" value="DUF6044"/>
    <property type="match status" value="1"/>
</dbReference>
<keyword evidence="3" id="KW-1185">Reference proteome</keyword>
<dbReference type="KEGG" id="sfol:H3H32_28165"/>
<evidence type="ECO:0000313" key="2">
    <source>
        <dbReference type="EMBL" id="QMW01790.1"/>
    </source>
</evidence>
<gene>
    <name evidence="2" type="ORF">H3H32_28165</name>
</gene>
<feature type="transmembrane region" description="Helical" evidence="1">
    <location>
        <begin position="378"/>
        <end position="394"/>
    </location>
</feature>
<protein>
    <recommendedName>
        <fullName evidence="4">YkoS</fullName>
    </recommendedName>
</protein>
<keyword evidence="1" id="KW-0472">Membrane</keyword>
<dbReference type="Proteomes" id="UP000515369">
    <property type="component" value="Chromosome"/>
</dbReference>
<feature type="transmembrane region" description="Helical" evidence="1">
    <location>
        <begin position="179"/>
        <end position="208"/>
    </location>
</feature>
<feature type="transmembrane region" description="Helical" evidence="1">
    <location>
        <begin position="100"/>
        <end position="122"/>
    </location>
</feature>
<feature type="transmembrane region" description="Helical" evidence="1">
    <location>
        <begin position="274"/>
        <end position="298"/>
    </location>
</feature>
<accession>A0A7G5GSE8</accession>
<evidence type="ECO:0000256" key="1">
    <source>
        <dbReference type="SAM" id="Phobius"/>
    </source>
</evidence>
<reference evidence="2 3" key="1">
    <citation type="submission" date="2020-07" db="EMBL/GenBank/DDBJ databases">
        <title>Spirosoma foliorum sp. nov., isolated from the leaves on the Nejang mountain Korea, Republic of.</title>
        <authorList>
            <person name="Ho H."/>
            <person name="Lee Y.-J."/>
            <person name="Nurcahyanto D.-A."/>
            <person name="Kim S.-G."/>
        </authorList>
    </citation>
    <scope>NUCLEOTIDE SEQUENCE [LARGE SCALE GENOMIC DNA]</scope>
    <source>
        <strain evidence="2 3">PL0136</strain>
    </source>
</reference>
<sequence>MSPHLSSEKTYLFVAIGLLILYVFPYIWLGEGAHLTIHDNLDSDFLYLYLLKLTKTAFDFDLKTVIPNMMSGGQFTGIPRSAFRTGLNLEVLSFWLLPPYAAQVVNFAAVHGIGFVGMYLLLKKHVLQEANWAFTRVTLAFLFALVPCYIVHGASVTGQPLLLFAFINLLQKRSHWSDWLIIALFPFYSFFVWAGLFICVALGVIGLWSMVRLRQINLGYINGLLLLSFLYLASEWELIYGFINQTYISQRTEFGYSQLRSMKLADSLRRSIDLFVWPMFNTGAFFTVWILIVAGLSAWKAYTQRDFRAVKWLIGLPILAIVICLAHGLYHYLVVWLGDSSLGMKFRVFQFDRFYFLLPTLWFFLFACSLRQFRANTALNRLFLAVQLVLMIFANKEWRINIGKMAGAITEARQPSFRAFFAEKQFAQIRDYIGKPQADYRVICLGMHPSVAQFNGFYTLDSYQNNYPLPYKYAFRKIIATELAKGTKQMRVYYDAYACRAYLYTAELGMNYLFGKTQNKSVNNLQINTDALVALNGQYIISAVPIHNAAENRLHLEKVFDEPESYWRVWLYKVANGYGPDALHPRL</sequence>
<dbReference type="EMBL" id="CP059732">
    <property type="protein sequence ID" value="QMW01790.1"/>
    <property type="molecule type" value="Genomic_DNA"/>
</dbReference>
<organism evidence="2 3">
    <name type="scientific">Spirosoma foliorum</name>
    <dbReference type="NCBI Taxonomy" id="2710596"/>
    <lineage>
        <taxon>Bacteria</taxon>
        <taxon>Pseudomonadati</taxon>
        <taxon>Bacteroidota</taxon>
        <taxon>Cytophagia</taxon>
        <taxon>Cytophagales</taxon>
        <taxon>Cytophagaceae</taxon>
        <taxon>Spirosoma</taxon>
    </lineage>
</organism>
<evidence type="ECO:0008006" key="4">
    <source>
        <dbReference type="Google" id="ProtNLM"/>
    </source>
</evidence>
<dbReference type="RefSeq" id="WP_182459068.1">
    <property type="nucleotide sequence ID" value="NZ_CP059732.1"/>
</dbReference>
<evidence type="ECO:0000313" key="3">
    <source>
        <dbReference type="Proteomes" id="UP000515369"/>
    </source>
</evidence>
<feature type="transmembrane region" description="Helical" evidence="1">
    <location>
        <begin position="310"/>
        <end position="333"/>
    </location>
</feature>
<dbReference type="InterPro" id="IPR046107">
    <property type="entry name" value="DUF6044"/>
</dbReference>
<dbReference type="AlphaFoldDB" id="A0A7G5GSE8"/>
<feature type="transmembrane region" description="Helical" evidence="1">
    <location>
        <begin position="134"/>
        <end position="167"/>
    </location>
</feature>
<feature type="transmembrane region" description="Helical" evidence="1">
    <location>
        <begin position="353"/>
        <end position="371"/>
    </location>
</feature>
<feature type="transmembrane region" description="Helical" evidence="1">
    <location>
        <begin position="12"/>
        <end position="29"/>
    </location>
</feature>
<feature type="transmembrane region" description="Helical" evidence="1">
    <location>
        <begin position="220"/>
        <end position="243"/>
    </location>
</feature>
<name>A0A7G5GSE8_9BACT</name>
<keyword evidence="1" id="KW-0812">Transmembrane</keyword>
<keyword evidence="1" id="KW-1133">Transmembrane helix</keyword>